<dbReference type="NCBIfam" id="TIGR00278">
    <property type="entry name" value="membrane protein insertion efficiency factor YidD"/>
    <property type="match status" value="1"/>
</dbReference>
<reference evidence="2" key="1">
    <citation type="submission" date="2022-06" db="EMBL/GenBank/DDBJ databases">
        <title>New Polynucleobacter species.</title>
        <authorList>
            <person name="Hahn M.W."/>
        </authorList>
    </citation>
    <scope>NUCLEOTIDE SEQUENCE</scope>
    <source>
        <strain evidence="2">UK-FUSCHL-C3</strain>
    </source>
</reference>
<dbReference type="PANTHER" id="PTHR33383:SF1">
    <property type="entry name" value="MEMBRANE PROTEIN INSERTION EFFICIENCY FACTOR-RELATED"/>
    <property type="match status" value="1"/>
</dbReference>
<dbReference type="AlphaFoldDB" id="A0AAU8A3E9"/>
<keyword evidence="1" id="KW-0472">Membrane</keyword>
<dbReference type="RefSeq" id="WP_353438806.1">
    <property type="nucleotide sequence ID" value="NZ_CP099959.1"/>
</dbReference>
<evidence type="ECO:0000313" key="2">
    <source>
        <dbReference type="EMBL" id="XCC57721.1"/>
    </source>
</evidence>
<dbReference type="EMBL" id="CP099959">
    <property type="protein sequence ID" value="XCC57721.1"/>
    <property type="molecule type" value="Genomic_DNA"/>
</dbReference>
<comment type="function">
    <text evidence="1">Could be involved in insertion of integral membrane proteins into the membrane.</text>
</comment>
<accession>A0AAU8A3E9</accession>
<dbReference type="Pfam" id="PF01809">
    <property type="entry name" value="YidD"/>
    <property type="match status" value="1"/>
</dbReference>
<organism evidence="2">
    <name type="scientific">Polynucleobacter sp. UK-FUSCHL-C3</name>
    <dbReference type="NCBI Taxonomy" id="2955208"/>
    <lineage>
        <taxon>Bacteria</taxon>
        <taxon>Pseudomonadati</taxon>
        <taxon>Pseudomonadota</taxon>
        <taxon>Betaproteobacteria</taxon>
        <taxon>Burkholderiales</taxon>
        <taxon>Burkholderiaceae</taxon>
        <taxon>Polynucleobacter</taxon>
    </lineage>
</organism>
<name>A0AAU8A3E9_9BURK</name>
<dbReference type="SMART" id="SM01234">
    <property type="entry name" value="Haemolytic"/>
    <property type="match status" value="1"/>
</dbReference>
<dbReference type="PANTHER" id="PTHR33383">
    <property type="entry name" value="MEMBRANE PROTEIN INSERTION EFFICIENCY FACTOR-RELATED"/>
    <property type="match status" value="1"/>
</dbReference>
<comment type="similarity">
    <text evidence="1">Belongs to the UPF0161 family.</text>
</comment>
<dbReference type="HAMAP" id="MF_00386">
    <property type="entry name" value="UPF0161_YidD"/>
    <property type="match status" value="1"/>
</dbReference>
<keyword evidence="1" id="KW-1003">Cell membrane</keyword>
<comment type="subcellular location">
    <subcellularLocation>
        <location evidence="1">Cell membrane</location>
        <topology evidence="1">Peripheral membrane protein</topology>
        <orientation evidence="1">Cytoplasmic side</orientation>
    </subcellularLocation>
</comment>
<gene>
    <name evidence="2" type="primary">yidD</name>
    <name evidence="2" type="ORF">NKE59_09635</name>
</gene>
<evidence type="ECO:0000256" key="1">
    <source>
        <dbReference type="HAMAP-Rule" id="MF_00386"/>
    </source>
</evidence>
<proteinExistence type="inferred from homology"/>
<dbReference type="GO" id="GO:0005886">
    <property type="term" value="C:plasma membrane"/>
    <property type="evidence" value="ECO:0007669"/>
    <property type="project" value="UniProtKB-SubCell"/>
</dbReference>
<sequence>MRLVNKLLSSLVRAYQLTLSPFFGSQCKFVPSCSEYACECLKIHNPTKSLVKISWRILRCNPWSSGGYDPVVKEPTQQSFTKISN</sequence>
<dbReference type="InterPro" id="IPR002696">
    <property type="entry name" value="Membr_insert_effic_factor_YidD"/>
</dbReference>
<protein>
    <recommendedName>
        <fullName evidence="1">Putative membrane protein insertion efficiency factor</fullName>
    </recommendedName>
</protein>